<feature type="region of interest" description="Disordered" evidence="1">
    <location>
        <begin position="1"/>
        <end position="182"/>
    </location>
</feature>
<feature type="compositionally biased region" description="Basic and acidic residues" evidence="1">
    <location>
        <begin position="125"/>
        <end position="142"/>
    </location>
</feature>
<organism evidence="3 4">
    <name type="scientific">Coffea canephora</name>
    <name type="common">Robusta coffee</name>
    <dbReference type="NCBI Taxonomy" id="49390"/>
    <lineage>
        <taxon>Eukaryota</taxon>
        <taxon>Viridiplantae</taxon>
        <taxon>Streptophyta</taxon>
        <taxon>Embryophyta</taxon>
        <taxon>Tracheophyta</taxon>
        <taxon>Spermatophyta</taxon>
        <taxon>Magnoliopsida</taxon>
        <taxon>eudicotyledons</taxon>
        <taxon>Gunneridae</taxon>
        <taxon>Pentapetalae</taxon>
        <taxon>asterids</taxon>
        <taxon>lamiids</taxon>
        <taxon>Gentianales</taxon>
        <taxon>Rubiaceae</taxon>
        <taxon>Ixoroideae</taxon>
        <taxon>Gardenieae complex</taxon>
        <taxon>Bertiereae - Coffeeae clade</taxon>
        <taxon>Coffeeae</taxon>
        <taxon>Coffea</taxon>
    </lineage>
</organism>
<keyword evidence="4" id="KW-1185">Reference proteome</keyword>
<gene>
    <name evidence="3" type="ORF">GSCOC_T00000525001</name>
</gene>
<dbReference type="FunCoup" id="A0A068VG08">
    <property type="interactions" value="4"/>
</dbReference>
<evidence type="ECO:0000313" key="4">
    <source>
        <dbReference type="Proteomes" id="UP000295252"/>
    </source>
</evidence>
<evidence type="ECO:0000313" key="3">
    <source>
        <dbReference type="EMBL" id="CDP18623.1"/>
    </source>
</evidence>
<dbReference type="STRING" id="49390.A0A068VG08"/>
<evidence type="ECO:0000259" key="2">
    <source>
        <dbReference type="SMART" id="SM01054"/>
    </source>
</evidence>
<dbReference type="Proteomes" id="UP000295252">
    <property type="component" value="Unassembled WGS sequence"/>
</dbReference>
<feature type="region of interest" description="Disordered" evidence="1">
    <location>
        <begin position="267"/>
        <end position="381"/>
    </location>
</feature>
<feature type="compositionally biased region" description="Low complexity" evidence="1">
    <location>
        <begin position="18"/>
        <end position="31"/>
    </location>
</feature>
<dbReference type="EMBL" id="HG739345">
    <property type="protein sequence ID" value="CDP18623.1"/>
    <property type="molecule type" value="Genomic_DNA"/>
</dbReference>
<feature type="compositionally biased region" description="Basic and acidic residues" evidence="1">
    <location>
        <begin position="1"/>
        <end position="16"/>
    </location>
</feature>
<dbReference type="PhylomeDB" id="A0A068VG08"/>
<dbReference type="AlphaFoldDB" id="A0A068VG08"/>
<dbReference type="OrthoDB" id="1939646at2759"/>
<dbReference type="InParanoid" id="A0A068VG08"/>
<dbReference type="Gramene" id="CDP18623">
    <property type="protein sequence ID" value="CDP18623"/>
    <property type="gene ID" value="GSCOC_T00000525001"/>
</dbReference>
<evidence type="ECO:0000256" key="1">
    <source>
        <dbReference type="SAM" id="MobiDB-lite"/>
    </source>
</evidence>
<dbReference type="GO" id="GO:0005516">
    <property type="term" value="F:calmodulin binding"/>
    <property type="evidence" value="ECO:0007669"/>
    <property type="project" value="InterPro"/>
</dbReference>
<feature type="compositionally biased region" description="Basic and acidic residues" evidence="1">
    <location>
        <begin position="286"/>
        <end position="325"/>
    </location>
</feature>
<feature type="compositionally biased region" description="Polar residues" evidence="1">
    <location>
        <begin position="109"/>
        <end position="124"/>
    </location>
</feature>
<dbReference type="SMART" id="SM01054">
    <property type="entry name" value="CaM_binding"/>
    <property type="match status" value="1"/>
</dbReference>
<feature type="domain" description="Calmodulin-binding" evidence="2">
    <location>
        <begin position="317"/>
        <end position="415"/>
    </location>
</feature>
<dbReference type="InterPro" id="IPR012417">
    <property type="entry name" value="CaM-bd_dom_pln"/>
</dbReference>
<name>A0A068VG08_COFCA</name>
<feature type="compositionally biased region" description="Polar residues" evidence="1">
    <location>
        <begin position="149"/>
        <end position="165"/>
    </location>
</feature>
<proteinExistence type="predicted"/>
<feature type="compositionally biased region" description="Basic and acidic residues" evidence="1">
    <location>
        <begin position="346"/>
        <end position="370"/>
    </location>
</feature>
<dbReference type="PANTHER" id="PTHR33349">
    <property type="entry name" value="EMB|CAB62594.1"/>
    <property type="match status" value="1"/>
</dbReference>
<accession>A0A068VG08</accession>
<protein>
    <submittedName>
        <fullName evidence="3">DH200=94 genomic scaffold, scaffold_261</fullName>
    </submittedName>
</protein>
<dbReference type="OMA" id="TSDQHET"/>
<dbReference type="PANTHER" id="PTHR33349:SF20">
    <property type="entry name" value="CHROMO DOMAIN CEC-LIKE PROTEIN"/>
    <property type="match status" value="1"/>
</dbReference>
<sequence length="420" mass="46683">MATRVKEGLVGKEKRGISPSSKKSPSTSKEPSPNKRHDSTTSERSVPNYLKPTISSALDASRSHVKKHPPSESAQKATLARRRSFDKPLPPSHVQKTRISPNPRERNIRSSSFGVKTTTTSQKSPSDRLSKVPKSDGREHSLHPRPKNVKTSSITIKNQETQGGTFSVKPPTERPHGTVDTPVVVDFPQVAEHQEEDLGSTINEIDEDILNVGKENVSVTDEFLVLEDKILSNVTKYEPESYELQEFKMIESSSILKDQDANIGSRLEEPEDELQVGEITSNQSKILEHPHDKEEKNINHQDENVEEGPKVEAPKMEGENTKEDTIAAQTFDEKEESSDRSLVLDSQHETDSAKDVAKEVKKGPERETTKPEVIQGKNDSAPLSNNVIEVTASKLREQRKNKVKALAGAFETVISLQDNK</sequence>
<dbReference type="Pfam" id="PF07839">
    <property type="entry name" value="CaM_binding"/>
    <property type="match status" value="1"/>
</dbReference>
<feature type="compositionally biased region" description="Basic and acidic residues" evidence="1">
    <location>
        <begin position="32"/>
        <end position="41"/>
    </location>
</feature>
<reference evidence="4" key="1">
    <citation type="journal article" date="2014" name="Science">
        <title>The coffee genome provides insight into the convergent evolution of caffeine biosynthesis.</title>
        <authorList>
            <person name="Denoeud F."/>
            <person name="Carretero-Paulet L."/>
            <person name="Dereeper A."/>
            <person name="Droc G."/>
            <person name="Guyot R."/>
            <person name="Pietrella M."/>
            <person name="Zheng C."/>
            <person name="Alberti A."/>
            <person name="Anthony F."/>
            <person name="Aprea G."/>
            <person name="Aury J.M."/>
            <person name="Bento P."/>
            <person name="Bernard M."/>
            <person name="Bocs S."/>
            <person name="Campa C."/>
            <person name="Cenci A."/>
            <person name="Combes M.C."/>
            <person name="Crouzillat D."/>
            <person name="Da Silva C."/>
            <person name="Daddiego L."/>
            <person name="De Bellis F."/>
            <person name="Dussert S."/>
            <person name="Garsmeur O."/>
            <person name="Gayraud T."/>
            <person name="Guignon V."/>
            <person name="Jahn K."/>
            <person name="Jamilloux V."/>
            <person name="Joet T."/>
            <person name="Labadie K."/>
            <person name="Lan T."/>
            <person name="Leclercq J."/>
            <person name="Lepelley M."/>
            <person name="Leroy T."/>
            <person name="Li L.T."/>
            <person name="Librado P."/>
            <person name="Lopez L."/>
            <person name="Munoz A."/>
            <person name="Noel B."/>
            <person name="Pallavicini A."/>
            <person name="Perrotta G."/>
            <person name="Poncet V."/>
            <person name="Pot D."/>
            <person name="Priyono X."/>
            <person name="Rigoreau M."/>
            <person name="Rouard M."/>
            <person name="Rozas J."/>
            <person name="Tranchant-Dubreuil C."/>
            <person name="VanBuren R."/>
            <person name="Zhang Q."/>
            <person name="Andrade A.C."/>
            <person name="Argout X."/>
            <person name="Bertrand B."/>
            <person name="de Kochko A."/>
            <person name="Graziosi G."/>
            <person name="Henry R.J."/>
            <person name="Jayarama X."/>
            <person name="Ming R."/>
            <person name="Nagai C."/>
            <person name="Rounsley S."/>
            <person name="Sankoff D."/>
            <person name="Giuliano G."/>
            <person name="Albert V.A."/>
            <person name="Wincker P."/>
            <person name="Lashermes P."/>
        </authorList>
    </citation>
    <scope>NUCLEOTIDE SEQUENCE [LARGE SCALE GENOMIC DNA]</scope>
    <source>
        <strain evidence="4">cv. DH200-94</strain>
    </source>
</reference>